<proteinExistence type="predicted"/>
<accession>A0A0L6VSK6</accession>
<dbReference type="AlphaFoldDB" id="A0A0L6VSK6"/>
<dbReference type="EMBL" id="LAVV01001255">
    <property type="protein sequence ID" value="KNZ63686.1"/>
    <property type="molecule type" value="Genomic_DNA"/>
</dbReference>
<dbReference type="OrthoDB" id="10272108at2759"/>
<keyword evidence="2" id="KW-1185">Reference proteome</keyword>
<evidence type="ECO:0000313" key="2">
    <source>
        <dbReference type="Proteomes" id="UP000037035"/>
    </source>
</evidence>
<comment type="caution">
    <text evidence="1">The sequence shown here is derived from an EMBL/GenBank/DDBJ whole genome shotgun (WGS) entry which is preliminary data.</text>
</comment>
<dbReference type="VEuPathDB" id="FungiDB:VP01_1112g5"/>
<evidence type="ECO:0000313" key="1">
    <source>
        <dbReference type="EMBL" id="KNZ63686.1"/>
    </source>
</evidence>
<organism evidence="1 2">
    <name type="scientific">Puccinia sorghi</name>
    <dbReference type="NCBI Taxonomy" id="27349"/>
    <lineage>
        <taxon>Eukaryota</taxon>
        <taxon>Fungi</taxon>
        <taxon>Dikarya</taxon>
        <taxon>Basidiomycota</taxon>
        <taxon>Pucciniomycotina</taxon>
        <taxon>Pucciniomycetes</taxon>
        <taxon>Pucciniales</taxon>
        <taxon>Pucciniaceae</taxon>
        <taxon>Puccinia</taxon>
    </lineage>
</organism>
<reference evidence="1 2" key="1">
    <citation type="submission" date="2015-08" db="EMBL/GenBank/DDBJ databases">
        <title>Next Generation Sequencing and Analysis of the Genome of Puccinia sorghi L Schw, the Causal Agent of Maize Common Rust.</title>
        <authorList>
            <person name="Rochi L."/>
            <person name="Burguener G."/>
            <person name="Darino M."/>
            <person name="Turjanski A."/>
            <person name="Kreff E."/>
            <person name="Dieguez M.J."/>
            <person name="Sacco F."/>
        </authorList>
    </citation>
    <scope>NUCLEOTIDE SEQUENCE [LARGE SCALE GENOMIC DNA]</scope>
    <source>
        <strain evidence="1 2">RO10H11247</strain>
    </source>
</reference>
<protein>
    <submittedName>
        <fullName evidence="1">Uncharacterized protein</fullName>
    </submittedName>
</protein>
<dbReference type="Proteomes" id="UP000037035">
    <property type="component" value="Unassembled WGS sequence"/>
</dbReference>
<sequence>MILANIFPVVPKNPCASTPQIVRRILSLIFPGLMSGPEQFKHFKPSTRAKSKVLNVSVSLGMAVAFHVTNVLPTTNQWHCIEDFIRFSRVDSESVALNKGLSKIGITHWTMFALTNIQELRYSKMRKSKAQSHQASP</sequence>
<gene>
    <name evidence="1" type="ORF">VP01_1112g5</name>
</gene>
<name>A0A0L6VSK6_9BASI</name>